<evidence type="ECO:0000313" key="2">
    <source>
        <dbReference type="EMBL" id="MCV7024869.1"/>
    </source>
</evidence>
<dbReference type="EMBL" id="BCTA01000072">
    <property type="protein sequence ID" value="GAT11767.1"/>
    <property type="molecule type" value="Genomic_DNA"/>
</dbReference>
<reference evidence="1 3" key="1">
    <citation type="journal article" date="2016" name="Genome Announc.">
        <title>Draft Genome Sequences of Five Rapidly Growing Mycobacterium Species, M. thermoresistibile, M. fortuitum subsp. acetamidolyticum, M. canariasense, M. brisbanense, and M. novocastrense.</title>
        <authorList>
            <person name="Katahira K."/>
            <person name="Ogura Y."/>
            <person name="Gotoh Y."/>
            <person name="Hayashi T."/>
        </authorList>
    </citation>
    <scope>NUCLEOTIDE SEQUENCE [LARGE SCALE GENOMIC DNA]</scope>
    <source>
        <strain evidence="1 3">JCM18114</strain>
    </source>
</reference>
<name>A0AAW5SKX4_MYCNV</name>
<gene>
    <name evidence="2" type="ORF">H7I77_16210</name>
    <name evidence="1" type="ORF">RMCN_4900</name>
</gene>
<dbReference type="AlphaFoldDB" id="A0AAW5SKX4"/>
<keyword evidence="3" id="KW-1185">Reference proteome</keyword>
<dbReference type="Proteomes" id="UP000069773">
    <property type="component" value="Unassembled WGS sequence"/>
</dbReference>
<reference evidence="2" key="2">
    <citation type="submission" date="2020-07" db="EMBL/GenBank/DDBJ databases">
        <authorList>
            <person name="Pettersson B.M.F."/>
            <person name="Behra P.R.K."/>
            <person name="Ramesh M."/>
            <person name="Das S."/>
            <person name="Dasgupta S."/>
            <person name="Kirsebom L.A."/>
        </authorList>
    </citation>
    <scope>NUCLEOTIDE SEQUENCE</scope>
    <source>
        <strain evidence="2">DSM 44203</strain>
    </source>
</reference>
<dbReference type="EMBL" id="JACKTI010000044">
    <property type="protein sequence ID" value="MCV7024869.1"/>
    <property type="molecule type" value="Genomic_DNA"/>
</dbReference>
<evidence type="ECO:0000313" key="1">
    <source>
        <dbReference type="EMBL" id="GAT11767.1"/>
    </source>
</evidence>
<protein>
    <submittedName>
        <fullName evidence="2">Uncharacterized protein</fullName>
    </submittedName>
</protein>
<accession>A0AAW5SKX4</accession>
<sequence length="204" mass="22136">MTEARKPIEGSVARVEDQYTLIINRGAEHRVTEGMEFAVMSDDADQIIDPETGDVIGEEPGEKLRVRVYEVHPKYSRAETFVHVARPPVRPLASLALGPEAGKGFDFLKLAGIDEIGRDSRSEFFKQLGAMGPSSKAAESINKAIAHEMANPSPVRQQIAGAKQERAKKAPAQREVTVNIGDKVVEILPEPNGVRPTSRSKAGG</sequence>
<proteinExistence type="predicted"/>
<comment type="caution">
    <text evidence="2">The sequence shown here is derived from an EMBL/GenBank/DDBJ whole genome shotgun (WGS) entry which is preliminary data.</text>
</comment>
<reference evidence="2" key="3">
    <citation type="journal article" date="2022" name="BMC Genomics">
        <title>Comparative genome analysis of mycobacteria focusing on tRNA and non-coding RNA.</title>
        <authorList>
            <person name="Behra P.R.K."/>
            <person name="Pettersson B.M.F."/>
            <person name="Ramesh M."/>
            <person name="Das S."/>
            <person name="Dasgupta S."/>
            <person name="Kirsebom L.A."/>
        </authorList>
    </citation>
    <scope>NUCLEOTIDE SEQUENCE</scope>
    <source>
        <strain evidence="2">DSM 44203</strain>
    </source>
</reference>
<dbReference type="RefSeq" id="WP_067394769.1">
    <property type="nucleotide sequence ID" value="NZ_BCTA01000072.1"/>
</dbReference>
<evidence type="ECO:0000313" key="4">
    <source>
        <dbReference type="Proteomes" id="UP001207528"/>
    </source>
</evidence>
<dbReference type="Proteomes" id="UP001207528">
    <property type="component" value="Unassembled WGS sequence"/>
</dbReference>
<evidence type="ECO:0000313" key="3">
    <source>
        <dbReference type="Proteomes" id="UP000069773"/>
    </source>
</evidence>
<organism evidence="2 4">
    <name type="scientific">Mycolicibacterium novocastrense</name>
    <name type="common">Mycobacterium novocastrense</name>
    <dbReference type="NCBI Taxonomy" id="59813"/>
    <lineage>
        <taxon>Bacteria</taxon>
        <taxon>Bacillati</taxon>
        <taxon>Actinomycetota</taxon>
        <taxon>Actinomycetes</taxon>
        <taxon>Mycobacteriales</taxon>
        <taxon>Mycobacteriaceae</taxon>
        <taxon>Mycolicibacterium</taxon>
    </lineage>
</organism>